<dbReference type="EMBL" id="AE006470">
    <property type="protein sequence ID" value="AAM71758.1"/>
    <property type="molecule type" value="Genomic_DNA"/>
</dbReference>
<proteinExistence type="predicted"/>
<dbReference type="Proteomes" id="UP000001007">
    <property type="component" value="Chromosome"/>
</dbReference>
<organism evidence="1 2">
    <name type="scientific">Chlorobaculum tepidum (strain ATCC 49652 / DSM 12025 / NBRC 103806 / TLS)</name>
    <name type="common">Chlorobium tepidum</name>
    <dbReference type="NCBI Taxonomy" id="194439"/>
    <lineage>
        <taxon>Bacteria</taxon>
        <taxon>Pseudomonadati</taxon>
        <taxon>Chlorobiota</taxon>
        <taxon>Chlorobiia</taxon>
        <taxon>Chlorobiales</taxon>
        <taxon>Chlorobiaceae</taxon>
        <taxon>Chlorobaculum</taxon>
    </lineage>
</organism>
<dbReference type="EnsemblBacteria" id="AAM71758">
    <property type="protein sequence ID" value="AAM71758"/>
    <property type="gene ID" value="CT0516"/>
</dbReference>
<evidence type="ECO:0000313" key="1">
    <source>
        <dbReference type="EMBL" id="AAM71758.1"/>
    </source>
</evidence>
<dbReference type="KEGG" id="cte:CT0516"/>
<gene>
    <name evidence="1" type="ordered locus">CT0516</name>
</gene>
<protein>
    <submittedName>
        <fullName evidence="1">Uncharacterized protein</fullName>
    </submittedName>
</protein>
<dbReference type="STRING" id="194439.CT0516"/>
<dbReference type="AlphaFoldDB" id="Q8KF16"/>
<keyword evidence="2" id="KW-1185">Reference proteome</keyword>
<sequence>MTIELTASNLLMPSILFGPISSYHQFSPITHGFS</sequence>
<reference evidence="1 2" key="1">
    <citation type="journal article" date="2002" name="Proc. Natl. Acad. Sci. U.S.A.">
        <title>The complete genome sequence of Chlorobium tepidum TLS, a photosynthetic, anaerobic, green-sulfur bacterium.</title>
        <authorList>
            <person name="Eisen J.A."/>
            <person name="Nelson K.E."/>
            <person name="Paulsen I.T."/>
            <person name="Heidelberg J.F."/>
            <person name="Wu M."/>
            <person name="Dodson R.J."/>
            <person name="Deboy R."/>
            <person name="Gwinn M.L."/>
            <person name="Nelson W.C."/>
            <person name="Haft D.H."/>
            <person name="Hickey E.K."/>
            <person name="Peterson J.D."/>
            <person name="Durkin A.S."/>
            <person name="Kolonay J.L."/>
            <person name="Yang F."/>
            <person name="Holt I."/>
            <person name="Umayam L.A."/>
            <person name="Mason T."/>
            <person name="Brenner M."/>
            <person name="Shea T.P."/>
            <person name="Parksey D."/>
            <person name="Nierman W.C."/>
            <person name="Feldblyum T.V."/>
            <person name="Hansen C.L."/>
            <person name="Craven M.B."/>
            <person name="Radune D."/>
            <person name="Vamathevan J."/>
            <person name="Khouri H."/>
            <person name="White O."/>
            <person name="Gruber T.M."/>
            <person name="Ketchum K.A."/>
            <person name="Venter J.C."/>
            <person name="Tettelin H."/>
            <person name="Bryant D.A."/>
            <person name="Fraser C.M."/>
        </authorList>
    </citation>
    <scope>NUCLEOTIDE SEQUENCE [LARGE SCALE GENOMIC DNA]</scope>
    <source>
        <strain evidence="2">ATCC 49652 / DSM 12025 / NBRC 103806 / TLS</strain>
    </source>
</reference>
<accession>Q8KF16</accession>
<dbReference type="HOGENOM" id="CLU_3372834_0_0_10"/>
<evidence type="ECO:0000313" key="2">
    <source>
        <dbReference type="Proteomes" id="UP000001007"/>
    </source>
</evidence>
<name>Q8KF16_CHLTE</name>